<dbReference type="AlphaFoldDB" id="A0A9X1YU34"/>
<organism evidence="1 2">
    <name type="scientific">Pseudomonas morbosilactucae</name>
    <dbReference type="NCBI Taxonomy" id="2938197"/>
    <lineage>
        <taxon>Bacteria</taxon>
        <taxon>Pseudomonadati</taxon>
        <taxon>Pseudomonadota</taxon>
        <taxon>Gammaproteobacteria</taxon>
        <taxon>Pseudomonadales</taxon>
        <taxon>Pseudomonadaceae</taxon>
        <taxon>Pseudomonas</taxon>
    </lineage>
</organism>
<proteinExistence type="predicted"/>
<reference evidence="1 2" key="1">
    <citation type="journal article" date="2022" name="Int. J. Syst. Evol. Microbiol.">
        <title>Pseudomonas aegrilactucae sp. nov. and Pseudomonas morbosilactucae sp. nov., pathogens causing bacterial rot of lettuce in Japan.</title>
        <authorList>
            <person name="Sawada H."/>
            <person name="Fujikawa T."/>
            <person name="Satou M."/>
        </authorList>
    </citation>
    <scope>NUCLEOTIDE SEQUENCE [LARGE SCALE GENOMIC DNA]</scope>
    <source>
        <strain evidence="1 2">MAFF 302030</strain>
    </source>
</reference>
<protein>
    <submittedName>
        <fullName evidence="1">Uncharacterized protein</fullName>
    </submittedName>
</protein>
<gene>
    <name evidence="1" type="ORF">M1B34_10130</name>
</gene>
<sequence length="103" mass="11891">MRNYQSIEQASRSDSPLIAKLDMKTRLINNRSSEPESSLSLEFHTPDGHYLGTVESNIKRSLTPLWTNNKREQEIIAEIRQQGEIQQQALELLDQRLSKIPTE</sequence>
<reference evidence="1 2" key="2">
    <citation type="journal article" date="2023" name="Plant Pathol.">
        <title>Dismantling and reorganizing Pseudomonas marginalis sensu#lato.</title>
        <authorList>
            <person name="Sawada H."/>
            <person name="Fujikawa T."/>
            <person name="Satou M."/>
        </authorList>
    </citation>
    <scope>NUCLEOTIDE SEQUENCE [LARGE SCALE GENOMIC DNA]</scope>
    <source>
        <strain evidence="1 2">MAFF 302030</strain>
    </source>
</reference>
<evidence type="ECO:0000313" key="2">
    <source>
        <dbReference type="Proteomes" id="UP001155059"/>
    </source>
</evidence>
<dbReference type="Proteomes" id="UP001155059">
    <property type="component" value="Unassembled WGS sequence"/>
</dbReference>
<accession>A0A9X1YU34</accession>
<dbReference type="RefSeq" id="WP_268265024.1">
    <property type="nucleotide sequence ID" value="NZ_JALQCW010000021.1"/>
</dbReference>
<dbReference type="EMBL" id="JALQCW010000021">
    <property type="protein sequence ID" value="MCK9798075.1"/>
    <property type="molecule type" value="Genomic_DNA"/>
</dbReference>
<evidence type="ECO:0000313" key="1">
    <source>
        <dbReference type="EMBL" id="MCK9798075.1"/>
    </source>
</evidence>
<comment type="caution">
    <text evidence="1">The sequence shown here is derived from an EMBL/GenBank/DDBJ whole genome shotgun (WGS) entry which is preliminary data.</text>
</comment>
<name>A0A9X1YU34_9PSED</name>